<proteinExistence type="predicted"/>
<organism evidence="1 2">
    <name type="scientific">Larinioides sclopetarius</name>
    <dbReference type="NCBI Taxonomy" id="280406"/>
    <lineage>
        <taxon>Eukaryota</taxon>
        <taxon>Metazoa</taxon>
        <taxon>Ecdysozoa</taxon>
        <taxon>Arthropoda</taxon>
        <taxon>Chelicerata</taxon>
        <taxon>Arachnida</taxon>
        <taxon>Araneae</taxon>
        <taxon>Araneomorphae</taxon>
        <taxon>Entelegynae</taxon>
        <taxon>Araneoidea</taxon>
        <taxon>Araneidae</taxon>
        <taxon>Larinioides</taxon>
    </lineage>
</organism>
<comment type="caution">
    <text evidence="1">The sequence shown here is derived from an EMBL/GenBank/DDBJ whole genome shotgun (WGS) entry which is preliminary data.</text>
</comment>
<dbReference type="Proteomes" id="UP001497382">
    <property type="component" value="Unassembled WGS sequence"/>
</dbReference>
<dbReference type="EMBL" id="CAXIEN010000020">
    <property type="protein sequence ID" value="CAL1265994.1"/>
    <property type="molecule type" value="Genomic_DNA"/>
</dbReference>
<keyword evidence="2" id="KW-1185">Reference proteome</keyword>
<evidence type="ECO:0000313" key="2">
    <source>
        <dbReference type="Proteomes" id="UP001497382"/>
    </source>
</evidence>
<evidence type="ECO:0000313" key="1">
    <source>
        <dbReference type="EMBL" id="CAL1265994.1"/>
    </source>
</evidence>
<protein>
    <submittedName>
        <fullName evidence="1">Uncharacterized protein</fullName>
    </submittedName>
</protein>
<feature type="non-terminal residue" evidence="1">
    <location>
        <position position="64"/>
    </location>
</feature>
<reference evidence="1 2" key="1">
    <citation type="submission" date="2024-04" db="EMBL/GenBank/DDBJ databases">
        <authorList>
            <person name="Rising A."/>
            <person name="Reimegard J."/>
            <person name="Sonavane S."/>
            <person name="Akerstrom W."/>
            <person name="Nylinder S."/>
            <person name="Hedman E."/>
            <person name="Kallberg Y."/>
        </authorList>
    </citation>
    <scope>NUCLEOTIDE SEQUENCE [LARGE SCALE GENOMIC DNA]</scope>
</reference>
<dbReference type="AlphaFoldDB" id="A0AAV1Z3T8"/>
<sequence>MTMCYTGRSITVLSGEKQWSWGSYIENDARYGYSRTIQVQGHGRLLEPPSRSSMWRFGYDTPSN</sequence>
<accession>A0AAV1Z3T8</accession>
<name>A0AAV1Z3T8_9ARAC</name>
<gene>
    <name evidence="1" type="ORF">LARSCL_LOCUS2863</name>
</gene>